<sequence length="612" mass="68222">MAVLKDLIISVTGTLEYDTTQVKKWIEANGGRYSPNVRRGVTHLITGKDAWKQSSDAVQAANKLGIFVVNFEWLEDSLHKRRKLAEKQYAWEHIMQVKRRKRQMDKLGPLASKKQFEDGCEEIKKVTGSGMSKSRRPRVVVPKPRKYTSLLTGDWHTPFVPAAEVLKRKREEREAAKAKKEAEKAAAEKTKEANTNHATSSTPSSFSAANNISSPASASSHALSTTSFQPAFPAPGAPAKKLKDHYHYYLDSTGFEHKIVLTRCHLRANEITRYKLSMLESHTKPHTYCTLIEYFPTGVGNTAMSSGACIQALLDFENAFHEGTSPDTHTDAFLDDIQGDKTEVLPASLPLLQQGIHHHPEAEHLRALLAPPDISSIPPPTDKPFQNLIAPWASDFVIAWRTFRHAFRDLTLLSWEERFDISKVLYKTRAIHLNLEPFVYVRPKNGLPIGLRVQQAGLFQNQTLVPLAEDGSILSQPSSQTHVRENDDGYTYNTFNLPGLNARLGPGVIGQAILREQKEASEAAGEKKRKADEAEELGLRKLGLARKFDSKPKKPNYSRPLFNGINGRPTTDAWGQQKRGQGDAGGVYGSGLLGGGVVKQRRPFPSERKESW</sequence>
<dbReference type="InterPro" id="IPR059215">
    <property type="entry name" value="BRCT2_TopBP1-like"/>
</dbReference>
<accession>A0A9W8ZKI3</accession>
<dbReference type="PANTHER" id="PTHR13561">
    <property type="entry name" value="DNA REPLICATION REGULATOR DPB11-RELATED"/>
    <property type="match status" value="1"/>
</dbReference>
<evidence type="ECO:0000313" key="5">
    <source>
        <dbReference type="Proteomes" id="UP001140510"/>
    </source>
</evidence>
<dbReference type="Proteomes" id="UP001140510">
    <property type="component" value="Unassembled WGS sequence"/>
</dbReference>
<proteinExistence type="predicted"/>
<dbReference type="InterPro" id="IPR036420">
    <property type="entry name" value="BRCT_dom_sf"/>
</dbReference>
<gene>
    <name evidence="4" type="ORF">N0V91_002629</name>
</gene>
<dbReference type="OrthoDB" id="342264at2759"/>
<dbReference type="EMBL" id="JAPEVA010000012">
    <property type="protein sequence ID" value="KAJ4409273.1"/>
    <property type="molecule type" value="Genomic_DNA"/>
</dbReference>
<dbReference type="GO" id="GO:0033314">
    <property type="term" value="P:mitotic DNA replication checkpoint signaling"/>
    <property type="evidence" value="ECO:0007669"/>
    <property type="project" value="TreeGrafter"/>
</dbReference>
<name>A0A9W8ZKI3_9PLEO</name>
<dbReference type="Gene3D" id="3.40.50.10190">
    <property type="entry name" value="BRCT domain"/>
    <property type="match status" value="1"/>
</dbReference>
<dbReference type="CDD" id="cd17731">
    <property type="entry name" value="BRCT_TopBP1_rpt2_like"/>
    <property type="match status" value="1"/>
</dbReference>
<feature type="domain" description="BRCT" evidence="3">
    <location>
        <begin position="1"/>
        <end position="91"/>
    </location>
</feature>
<dbReference type="GO" id="GO:0007095">
    <property type="term" value="P:mitotic G2 DNA damage checkpoint signaling"/>
    <property type="evidence" value="ECO:0007669"/>
    <property type="project" value="TreeGrafter"/>
</dbReference>
<dbReference type="AlphaFoldDB" id="A0A9W8ZKI3"/>
<evidence type="ECO:0000259" key="3">
    <source>
        <dbReference type="PROSITE" id="PS50172"/>
    </source>
</evidence>
<keyword evidence="5" id="KW-1185">Reference proteome</keyword>
<dbReference type="GO" id="GO:0006270">
    <property type="term" value="P:DNA replication initiation"/>
    <property type="evidence" value="ECO:0007669"/>
    <property type="project" value="TreeGrafter"/>
</dbReference>
<feature type="compositionally biased region" description="Low complexity" evidence="2">
    <location>
        <begin position="198"/>
        <end position="213"/>
    </location>
</feature>
<organism evidence="4 5">
    <name type="scientific">Didymella pomorum</name>
    <dbReference type="NCBI Taxonomy" id="749634"/>
    <lineage>
        <taxon>Eukaryota</taxon>
        <taxon>Fungi</taxon>
        <taxon>Dikarya</taxon>
        <taxon>Ascomycota</taxon>
        <taxon>Pezizomycotina</taxon>
        <taxon>Dothideomycetes</taxon>
        <taxon>Pleosporomycetidae</taxon>
        <taxon>Pleosporales</taxon>
        <taxon>Pleosporineae</taxon>
        <taxon>Didymellaceae</taxon>
        <taxon>Didymella</taxon>
    </lineage>
</organism>
<protein>
    <recommendedName>
        <fullName evidence="3">BRCT domain-containing protein</fullName>
    </recommendedName>
</protein>
<evidence type="ECO:0000256" key="1">
    <source>
        <dbReference type="ARBA" id="ARBA00022737"/>
    </source>
</evidence>
<dbReference type="PANTHER" id="PTHR13561:SF20">
    <property type="entry name" value="DNA TOPOISOMERASE 2-BINDING PROTEIN 1"/>
    <property type="match status" value="1"/>
</dbReference>
<evidence type="ECO:0000256" key="2">
    <source>
        <dbReference type="SAM" id="MobiDB-lite"/>
    </source>
</evidence>
<keyword evidence="1" id="KW-0677">Repeat</keyword>
<dbReference type="SUPFAM" id="SSF52113">
    <property type="entry name" value="BRCT domain"/>
    <property type="match status" value="1"/>
</dbReference>
<dbReference type="PROSITE" id="PS50172">
    <property type="entry name" value="BRCT"/>
    <property type="match status" value="1"/>
</dbReference>
<feature type="compositionally biased region" description="Gly residues" evidence="2">
    <location>
        <begin position="582"/>
        <end position="597"/>
    </location>
</feature>
<comment type="caution">
    <text evidence="4">The sequence shown here is derived from an EMBL/GenBank/DDBJ whole genome shotgun (WGS) entry which is preliminary data.</text>
</comment>
<dbReference type="InterPro" id="IPR001357">
    <property type="entry name" value="BRCT_dom"/>
</dbReference>
<reference evidence="4" key="1">
    <citation type="submission" date="2022-10" db="EMBL/GenBank/DDBJ databases">
        <title>Tapping the CABI collections for fungal endophytes: first genome assemblies for Collariella, Neodidymelliopsis, Ascochyta clinopodiicola, Didymella pomorum, Didymosphaeria variabile, Neocosmospora piperis and Neocucurbitaria cava.</title>
        <authorList>
            <person name="Hill R."/>
        </authorList>
    </citation>
    <scope>NUCLEOTIDE SEQUENCE</scope>
    <source>
        <strain evidence="4">IMI 355091</strain>
    </source>
</reference>
<dbReference type="SMART" id="SM00292">
    <property type="entry name" value="BRCT"/>
    <property type="match status" value="1"/>
</dbReference>
<feature type="region of interest" description="Disordered" evidence="2">
    <location>
        <begin position="170"/>
        <end position="213"/>
    </location>
</feature>
<feature type="region of interest" description="Disordered" evidence="2">
    <location>
        <begin position="548"/>
        <end position="612"/>
    </location>
</feature>
<feature type="compositionally biased region" description="Basic and acidic residues" evidence="2">
    <location>
        <begin position="170"/>
        <end position="194"/>
    </location>
</feature>
<evidence type="ECO:0000313" key="4">
    <source>
        <dbReference type="EMBL" id="KAJ4409273.1"/>
    </source>
</evidence>
<dbReference type="Pfam" id="PF00533">
    <property type="entry name" value="BRCT"/>
    <property type="match status" value="1"/>
</dbReference>